<accession>A0ABN7AP97</accession>
<evidence type="ECO:0000313" key="2">
    <source>
        <dbReference type="EMBL" id="BES93244.1"/>
    </source>
</evidence>
<dbReference type="InterPro" id="IPR007110">
    <property type="entry name" value="Ig-like_dom"/>
</dbReference>
<proteinExistence type="predicted"/>
<evidence type="ECO:0000313" key="3">
    <source>
        <dbReference type="Proteomes" id="UP001307889"/>
    </source>
</evidence>
<reference evidence="2 3" key="1">
    <citation type="submission" date="2023-09" db="EMBL/GenBank/DDBJ databases">
        <title>Nesidiocoris tenuis whole genome shotgun sequence.</title>
        <authorList>
            <person name="Shibata T."/>
            <person name="Shimoda M."/>
            <person name="Kobayashi T."/>
            <person name="Uehara T."/>
        </authorList>
    </citation>
    <scope>NUCLEOTIDE SEQUENCE [LARGE SCALE GENOMIC DNA]</scope>
    <source>
        <strain evidence="2 3">Japan</strain>
    </source>
</reference>
<gene>
    <name evidence="2" type="ORF">NTJ_06053</name>
</gene>
<dbReference type="PANTHER" id="PTHR21261">
    <property type="entry name" value="BEAT PROTEIN"/>
    <property type="match status" value="1"/>
</dbReference>
<dbReference type="SMART" id="SM00409">
    <property type="entry name" value="IG"/>
    <property type="match status" value="1"/>
</dbReference>
<dbReference type="Proteomes" id="UP001307889">
    <property type="component" value="Chromosome 4"/>
</dbReference>
<dbReference type="InterPro" id="IPR003599">
    <property type="entry name" value="Ig_sub"/>
</dbReference>
<dbReference type="Pfam" id="PF07686">
    <property type="entry name" value="V-set"/>
    <property type="match status" value="1"/>
</dbReference>
<dbReference type="InterPro" id="IPR013783">
    <property type="entry name" value="Ig-like_fold"/>
</dbReference>
<sequence>MGIELKCGEDSILHTLVDAVQEFGFQNNFQKSLHPMQNLSNLCSDARRLSLLERNLRIRGVYGRSWSHAQCGQKKRGGTATGSVLSEAAASAFSLRQRRFLANRIIFISCIVEGSLGLHLTELEVPKHADIGSSVTLGCFFETGEKNLYSVKWYKDDYEFYRFMPDNNPNSHVFPVTGVQLNKLTSDKNRVHLEKVTYQSTGTYKCEVSTEAPAFETVFRSQNLTVVAYPDRPPVITGHQPTYAVGDFITVNCTSGRANPEPKLAWYINGMKADSYLLDASSPRVAQASPSRPSAGILYSKSLGMRTRAEKSHFQGKEAVMSLKCTSTVGDLPPDVIEVTPRLLTANSAHGIAQEYGSSQGALARASLILILLVHLRLGIST</sequence>
<keyword evidence="3" id="KW-1185">Reference proteome</keyword>
<dbReference type="PANTHER" id="PTHR21261:SF15">
    <property type="entry name" value="BEATEN PATH IIIA, ISOFORM D-RELATED"/>
    <property type="match status" value="1"/>
</dbReference>
<organism evidence="2 3">
    <name type="scientific">Nesidiocoris tenuis</name>
    <dbReference type="NCBI Taxonomy" id="355587"/>
    <lineage>
        <taxon>Eukaryota</taxon>
        <taxon>Metazoa</taxon>
        <taxon>Ecdysozoa</taxon>
        <taxon>Arthropoda</taxon>
        <taxon>Hexapoda</taxon>
        <taxon>Insecta</taxon>
        <taxon>Pterygota</taxon>
        <taxon>Neoptera</taxon>
        <taxon>Paraneoptera</taxon>
        <taxon>Hemiptera</taxon>
        <taxon>Heteroptera</taxon>
        <taxon>Panheteroptera</taxon>
        <taxon>Cimicomorpha</taxon>
        <taxon>Miridae</taxon>
        <taxon>Dicyphina</taxon>
        <taxon>Nesidiocoris</taxon>
    </lineage>
</organism>
<name>A0ABN7AP97_9HEMI</name>
<protein>
    <submittedName>
        <fullName evidence="2">Beat protein</fullName>
    </submittedName>
</protein>
<dbReference type="SUPFAM" id="SSF48726">
    <property type="entry name" value="Immunoglobulin"/>
    <property type="match status" value="1"/>
</dbReference>
<dbReference type="EMBL" id="AP028912">
    <property type="protein sequence ID" value="BES93244.1"/>
    <property type="molecule type" value="Genomic_DNA"/>
</dbReference>
<feature type="domain" description="Ig-like" evidence="1">
    <location>
        <begin position="132"/>
        <end position="225"/>
    </location>
</feature>
<dbReference type="PROSITE" id="PS50835">
    <property type="entry name" value="IG_LIKE"/>
    <property type="match status" value="1"/>
</dbReference>
<dbReference type="Gene3D" id="2.60.40.10">
    <property type="entry name" value="Immunoglobulins"/>
    <property type="match status" value="2"/>
</dbReference>
<evidence type="ECO:0000259" key="1">
    <source>
        <dbReference type="PROSITE" id="PS50835"/>
    </source>
</evidence>
<dbReference type="InterPro" id="IPR036179">
    <property type="entry name" value="Ig-like_dom_sf"/>
</dbReference>
<dbReference type="InterPro" id="IPR013106">
    <property type="entry name" value="Ig_V-set"/>
</dbReference>